<gene>
    <name evidence="1" type="ORF">CTRU02_207130</name>
</gene>
<evidence type="ECO:0000313" key="2">
    <source>
        <dbReference type="Proteomes" id="UP000805649"/>
    </source>
</evidence>
<dbReference type="Proteomes" id="UP000805649">
    <property type="component" value="Unassembled WGS sequence"/>
</dbReference>
<organism evidence="1 2">
    <name type="scientific">Colletotrichum truncatum</name>
    <name type="common">Anthracnose fungus</name>
    <name type="synonym">Colletotrichum capsici</name>
    <dbReference type="NCBI Taxonomy" id="5467"/>
    <lineage>
        <taxon>Eukaryota</taxon>
        <taxon>Fungi</taxon>
        <taxon>Dikarya</taxon>
        <taxon>Ascomycota</taxon>
        <taxon>Pezizomycotina</taxon>
        <taxon>Sordariomycetes</taxon>
        <taxon>Hypocreomycetidae</taxon>
        <taxon>Glomerellales</taxon>
        <taxon>Glomerellaceae</taxon>
        <taxon>Colletotrichum</taxon>
        <taxon>Colletotrichum truncatum species complex</taxon>
    </lineage>
</organism>
<evidence type="ECO:0000313" key="1">
    <source>
        <dbReference type="EMBL" id="KAL0937399.1"/>
    </source>
</evidence>
<accession>A0ACC3Z020</accession>
<proteinExistence type="predicted"/>
<dbReference type="EMBL" id="VUJX02000004">
    <property type="protein sequence ID" value="KAL0937399.1"/>
    <property type="molecule type" value="Genomic_DNA"/>
</dbReference>
<reference evidence="1 2" key="1">
    <citation type="journal article" date="2020" name="Phytopathology">
        <title>Genome Sequence Resources of Colletotrichum truncatum, C. plurivorum, C. musicola, and C. sojae: Four Species Pathogenic to Soybean (Glycine max).</title>
        <authorList>
            <person name="Rogerio F."/>
            <person name="Boufleur T.R."/>
            <person name="Ciampi-Guillardi M."/>
            <person name="Sukno S.A."/>
            <person name="Thon M.R."/>
            <person name="Massola Junior N.S."/>
            <person name="Baroncelli R."/>
        </authorList>
    </citation>
    <scope>NUCLEOTIDE SEQUENCE [LARGE SCALE GENOMIC DNA]</scope>
    <source>
        <strain evidence="1 2">CMES1059</strain>
    </source>
</reference>
<comment type="caution">
    <text evidence="1">The sequence shown here is derived from an EMBL/GenBank/DDBJ whole genome shotgun (WGS) entry which is preliminary data.</text>
</comment>
<keyword evidence="2" id="KW-1185">Reference proteome</keyword>
<sequence>MDKSKGIMTYDVHSVSEGSVDTSSPNDPVGRAINNFLNGLTEKSKEDSKNPFLSELMRIERDQRDGNARIQGANYAQESINNLQDCMEKLEVKRQSRRGNRLIHKMAPFLEGFKVMMKLCEPLGQAGPLGTGVAISGARIVLELAIGFDQYFEDLVDALHAIGDYMKVYELHGETFRDVPDFQDRLVRSYTKIFDFWYKASKRLCKTGPTVFKLLGPLYQEMKDTVDSLKDDSLHIQNLAMANHFRQWNQDRESHVRECVRQWIVGDRAGEIDVREDLERKRRYRQPGTCVWMFEDPRFKNWRDSTEKSVLWYNAPPGSGKTVLASAIIDHLQEKGEKVAYFFFSFNDNLRKHGINCFKSLILQMLHLFSNKLSDRFVKLCQEEMSRMGGLSNNSVAAEMIHELVKANDVCIVVDGLDECVDVDIPEEEESGEYKPDMLRYLEEMIKRATYGGERWFFTSRNRHSKIHETMRRVDAKEITANSDTVMRDIQTYLSANMPCNHLVAKYAETEENFLYARILCRTFGGKRITRQSDIERELQVFPKDLNSYFTRSLEKISEHTEYKQELARRLFLLLATSKQSLTFNEVIDALSIIPGAKDHSYRNVPLDGRALIESLCGPLVEFDTRGNNTEDNPTVKFCHKSIQDYLRQNPAKDDSIGKNCHKFFLYNRTAAKIELGMNCVTYLMYKRYMQYQDLDSLLQDIPKEHAFLRYAATFWCQHMFSIKPSSEIRDHVINFLGSKAFWNCLCVQSRVAPFLFGFYSHQKSGSFRMNIRGPESLGQDSFGVPLPGWLGEYSKELDYSFCSFVSEWREMLVTCPRGLNFCLPLRESPKGNTCYLKPLTQNKTPKTLRIANLEEAISLDEIAKLYSFDLYFQGKKPVVDLLFRGKSDPISEIQQLQVPVLREKSPREIGISQRTHQTCLADDKEDHIYIIGRGVSRDTLEVWQINWQTLKLKRILQHSKQMSNLTSLSYRDQHKRSENGWNLLRTTTVSNSSGSTAHLLYLARNKMSNTLSMDGRSKDSEDDAGSDSDSTTSQSSSGDDSFSDDYGSEDGSESNDEFLNEETSKTTFVDSKEETVQDDSTDCLMVVTHENPPIIVKWTKRSYYWANAIAAIHPTLPLLALTHSPIQLELINLETEKRQDVNLPELADITETPAAYSRELKFSSCGNYLHVLLLSFFHHGHQGSSTKCVVKVSTFRFNWGSDRNSDILMREFQAQSCTFISAAHLGQMRTPLALTDWVDGCVFVALPPLTCDPKVLKIILPTTQPIVADTEAPATFCEESKDIFTLREQIYFPTSTPRRNPSLKYRGMANGSGGIYLALGALLPQPDKDESDAVKGNGASSQNPLQASAPVVLRWKVSEESGWRAWDVDADQKSSEAMEYWSIVAKLRGSFVDSEKSFTVPTRCGLNWDRKGYLSCS</sequence>
<protein>
    <submittedName>
        <fullName evidence="1">Zinc finger protein</fullName>
    </submittedName>
</protein>
<name>A0ACC3Z020_COLTU</name>